<dbReference type="EMBL" id="JAUSTU010000025">
    <property type="protein sequence ID" value="MDQ0157372.1"/>
    <property type="molecule type" value="Genomic_DNA"/>
</dbReference>
<dbReference type="SMART" id="SM00967">
    <property type="entry name" value="SpoU_sub_bind"/>
    <property type="match status" value="1"/>
</dbReference>
<dbReference type="InterPro" id="IPR051259">
    <property type="entry name" value="rRNA_Methyltransferase"/>
</dbReference>
<evidence type="ECO:0000256" key="3">
    <source>
        <dbReference type="ARBA" id="ARBA00022679"/>
    </source>
</evidence>
<dbReference type="CDD" id="cd18095">
    <property type="entry name" value="SpoU-like_rRNA-MTase"/>
    <property type="match status" value="1"/>
</dbReference>
<dbReference type="InterPro" id="IPR001537">
    <property type="entry name" value="SpoU_MeTrfase"/>
</dbReference>
<dbReference type="GO" id="GO:0032259">
    <property type="term" value="P:methylation"/>
    <property type="evidence" value="ECO:0007669"/>
    <property type="project" value="UniProtKB-KW"/>
</dbReference>
<dbReference type="Gene3D" id="3.40.1280.10">
    <property type="match status" value="1"/>
</dbReference>
<evidence type="ECO:0000313" key="6">
    <source>
        <dbReference type="Proteomes" id="UP001231362"/>
    </source>
</evidence>
<dbReference type="InterPro" id="IPR053888">
    <property type="entry name" value="MRM3-like_sub_bind"/>
</dbReference>
<name>A0ABT9V8T1_9BACL</name>
<reference evidence="5 6" key="1">
    <citation type="submission" date="2023-07" db="EMBL/GenBank/DDBJ databases">
        <title>Genomic Encyclopedia of Type Strains, Phase IV (KMG-IV): sequencing the most valuable type-strain genomes for metagenomic binning, comparative biology and taxonomic classification.</title>
        <authorList>
            <person name="Goeker M."/>
        </authorList>
    </citation>
    <scope>NUCLEOTIDE SEQUENCE [LARGE SCALE GENOMIC DNA]</scope>
    <source>
        <strain evidence="5 6">DSM 23948</strain>
    </source>
</reference>
<dbReference type="InterPro" id="IPR013123">
    <property type="entry name" value="SpoU_subst-bd"/>
</dbReference>
<dbReference type="Pfam" id="PF22435">
    <property type="entry name" value="MRM3-like_sub_bind"/>
    <property type="match status" value="1"/>
</dbReference>
<sequence>MRERKELGKGAFIALKYIQSAQNPQIKQWRKLLTKKERDKTGTFLVEGFHLVEEALKANQLLHLIVSEGTEIPQRWDYGSTPVTTVTSEIIRELSDTETPQGVLAVCEAVRKDSKFDGKQFLLIDAVQDPGNLGTMIRTADAAGMDGVIVGTGSVDTYNPKVIRSAQGSHFHLPVIRGDLKEWIEKLGEEDIQVYGTSLENGHIYTETEPPGAFALIVGNEGSGVNPELLRLTERNLYIPIFGKSESLNVAVATGILLYYLKG</sequence>
<dbReference type="GO" id="GO:0008168">
    <property type="term" value="F:methyltransferase activity"/>
    <property type="evidence" value="ECO:0007669"/>
    <property type="project" value="UniProtKB-KW"/>
</dbReference>
<dbReference type="SUPFAM" id="SSF55315">
    <property type="entry name" value="L30e-like"/>
    <property type="match status" value="1"/>
</dbReference>
<comment type="similarity">
    <text evidence="1">Belongs to the class IV-like SAM-binding methyltransferase superfamily. RNA methyltransferase TrmH family.</text>
</comment>
<organism evidence="5 6">
    <name type="scientific">Anoxybacillus andreesenii</name>
    <dbReference type="NCBI Taxonomy" id="1325932"/>
    <lineage>
        <taxon>Bacteria</taxon>
        <taxon>Bacillati</taxon>
        <taxon>Bacillota</taxon>
        <taxon>Bacilli</taxon>
        <taxon>Bacillales</taxon>
        <taxon>Anoxybacillaceae</taxon>
        <taxon>Anoxybacillus</taxon>
    </lineage>
</organism>
<keyword evidence="3" id="KW-0808">Transferase</keyword>
<comment type="caution">
    <text evidence="5">The sequence shown here is derived from an EMBL/GenBank/DDBJ whole genome shotgun (WGS) entry which is preliminary data.</text>
</comment>
<keyword evidence="2 5" id="KW-0489">Methyltransferase</keyword>
<evidence type="ECO:0000256" key="1">
    <source>
        <dbReference type="ARBA" id="ARBA00007228"/>
    </source>
</evidence>
<protein>
    <submittedName>
        <fullName evidence="5">TrmH family RNA methyltransferase</fullName>
    </submittedName>
</protein>
<evidence type="ECO:0000256" key="2">
    <source>
        <dbReference type="ARBA" id="ARBA00022603"/>
    </source>
</evidence>
<dbReference type="SUPFAM" id="SSF75217">
    <property type="entry name" value="alpha/beta knot"/>
    <property type="match status" value="1"/>
</dbReference>
<proteinExistence type="inferred from homology"/>
<evidence type="ECO:0000259" key="4">
    <source>
        <dbReference type="SMART" id="SM00967"/>
    </source>
</evidence>
<feature type="domain" description="RNA 2-O ribose methyltransferase substrate binding" evidence="4">
    <location>
        <begin position="45"/>
        <end position="113"/>
    </location>
</feature>
<dbReference type="PANTHER" id="PTHR43191">
    <property type="entry name" value="RRNA METHYLTRANSFERASE 3"/>
    <property type="match status" value="1"/>
</dbReference>
<dbReference type="Proteomes" id="UP001231362">
    <property type="component" value="Unassembled WGS sequence"/>
</dbReference>
<dbReference type="Pfam" id="PF00588">
    <property type="entry name" value="SpoU_methylase"/>
    <property type="match status" value="1"/>
</dbReference>
<dbReference type="InterPro" id="IPR029028">
    <property type="entry name" value="Alpha/beta_knot_MTases"/>
</dbReference>
<dbReference type="InterPro" id="IPR029026">
    <property type="entry name" value="tRNA_m1G_MTases_N"/>
</dbReference>
<dbReference type="InterPro" id="IPR029064">
    <property type="entry name" value="Ribosomal_eL30-like_sf"/>
</dbReference>
<evidence type="ECO:0000313" key="5">
    <source>
        <dbReference type="EMBL" id="MDQ0157372.1"/>
    </source>
</evidence>
<gene>
    <name evidence="5" type="ORF">J2S07_003706</name>
</gene>
<dbReference type="Gene3D" id="3.30.1330.30">
    <property type="match status" value="1"/>
</dbReference>
<dbReference type="PANTHER" id="PTHR43191:SF2">
    <property type="entry name" value="RRNA METHYLTRANSFERASE 3, MITOCHONDRIAL"/>
    <property type="match status" value="1"/>
</dbReference>
<accession>A0ABT9V8T1</accession>
<keyword evidence="6" id="KW-1185">Reference proteome</keyword>